<organism evidence="9 10">
    <name type="scientific">Collibacillus ludicampi</name>
    <dbReference type="NCBI Taxonomy" id="2771369"/>
    <lineage>
        <taxon>Bacteria</taxon>
        <taxon>Bacillati</taxon>
        <taxon>Bacillota</taxon>
        <taxon>Bacilli</taxon>
        <taxon>Bacillales</taxon>
        <taxon>Alicyclobacillaceae</taxon>
        <taxon>Collibacillus</taxon>
    </lineage>
</organism>
<evidence type="ECO:0000313" key="9">
    <source>
        <dbReference type="EMBL" id="GIM44602.1"/>
    </source>
</evidence>
<keyword evidence="4 8" id="KW-0812">Transmembrane</keyword>
<protein>
    <recommendedName>
        <fullName evidence="11">Rod shape-determining protein MreD</fullName>
    </recommendedName>
</protein>
<keyword evidence="3" id="KW-1003">Cell membrane</keyword>
<evidence type="ECO:0000256" key="5">
    <source>
        <dbReference type="ARBA" id="ARBA00022960"/>
    </source>
</evidence>
<gene>
    <name evidence="9" type="ORF">DNHGIG_01510</name>
</gene>
<proteinExistence type="inferred from homology"/>
<keyword evidence="10" id="KW-1185">Reference proteome</keyword>
<evidence type="ECO:0000256" key="8">
    <source>
        <dbReference type="SAM" id="Phobius"/>
    </source>
</evidence>
<keyword evidence="6 8" id="KW-1133">Transmembrane helix</keyword>
<evidence type="ECO:0000256" key="3">
    <source>
        <dbReference type="ARBA" id="ARBA00022475"/>
    </source>
</evidence>
<feature type="transmembrane region" description="Helical" evidence="8">
    <location>
        <begin position="63"/>
        <end position="83"/>
    </location>
</feature>
<comment type="caution">
    <text evidence="9">The sequence shown here is derived from an EMBL/GenBank/DDBJ whole genome shotgun (WGS) entry which is preliminary data.</text>
</comment>
<feature type="transmembrane region" description="Helical" evidence="8">
    <location>
        <begin position="127"/>
        <end position="150"/>
    </location>
</feature>
<dbReference type="AlphaFoldDB" id="A0AAV4L9W2"/>
<accession>A0AAV4L9W2</accession>
<dbReference type="EMBL" id="BOQE01000001">
    <property type="protein sequence ID" value="GIM44602.1"/>
    <property type="molecule type" value="Genomic_DNA"/>
</dbReference>
<evidence type="ECO:0000313" key="10">
    <source>
        <dbReference type="Proteomes" id="UP001057291"/>
    </source>
</evidence>
<evidence type="ECO:0000256" key="2">
    <source>
        <dbReference type="ARBA" id="ARBA00007776"/>
    </source>
</evidence>
<sequence length="169" mass="18914">MHPSILFILLMGLTIIESTVFSIPPLNFFHPQLAIVTIMLIALFRGPSLALILGVLIGLVRDIVYGTFIGMDMFTMGLVGYFSGSTFRLFLRRHLVLVVLTVIAFTAVYNFVTYGISVLFAQKKADISIVLVESIRMMIMNGIVTLFLYVPASKYLPLRTGRTFVEEEL</sequence>
<reference evidence="9" key="1">
    <citation type="journal article" date="2023" name="Int. J. Syst. Evol. Microbiol.">
        <title>Collibacillus ludicampi gen. nov., sp. nov., a new soil bacterium of the family Alicyclobacillaceae.</title>
        <authorList>
            <person name="Jojima T."/>
            <person name="Ioku Y."/>
            <person name="Fukuta Y."/>
            <person name="Shirasaka N."/>
            <person name="Matsumura Y."/>
            <person name="Mori M."/>
        </authorList>
    </citation>
    <scope>NUCLEOTIDE SEQUENCE</scope>
    <source>
        <strain evidence="9">TP075</strain>
    </source>
</reference>
<dbReference type="InterPro" id="IPR007227">
    <property type="entry name" value="Cell_shape_determining_MreD"/>
</dbReference>
<evidence type="ECO:0000256" key="4">
    <source>
        <dbReference type="ARBA" id="ARBA00022692"/>
    </source>
</evidence>
<feature type="transmembrane region" description="Helical" evidence="8">
    <location>
        <begin position="6"/>
        <end position="26"/>
    </location>
</feature>
<feature type="transmembrane region" description="Helical" evidence="8">
    <location>
        <begin position="95"/>
        <end position="121"/>
    </location>
</feature>
<dbReference type="NCBIfam" id="TIGR03426">
    <property type="entry name" value="shape_MreD"/>
    <property type="match status" value="1"/>
</dbReference>
<comment type="subcellular location">
    <subcellularLocation>
        <location evidence="1">Cell membrane</location>
        <topology evidence="1">Multi-pass membrane protein</topology>
    </subcellularLocation>
</comment>
<dbReference type="Proteomes" id="UP001057291">
    <property type="component" value="Unassembled WGS sequence"/>
</dbReference>
<keyword evidence="5" id="KW-0133">Cell shape</keyword>
<dbReference type="Pfam" id="PF04093">
    <property type="entry name" value="MreD"/>
    <property type="match status" value="1"/>
</dbReference>
<evidence type="ECO:0000256" key="1">
    <source>
        <dbReference type="ARBA" id="ARBA00004651"/>
    </source>
</evidence>
<dbReference type="RefSeq" id="WP_282197873.1">
    <property type="nucleotide sequence ID" value="NZ_BOQE01000001.1"/>
</dbReference>
<dbReference type="GO" id="GO:0005886">
    <property type="term" value="C:plasma membrane"/>
    <property type="evidence" value="ECO:0007669"/>
    <property type="project" value="UniProtKB-SubCell"/>
</dbReference>
<evidence type="ECO:0000256" key="6">
    <source>
        <dbReference type="ARBA" id="ARBA00022989"/>
    </source>
</evidence>
<comment type="similarity">
    <text evidence="2">Belongs to the MreD family.</text>
</comment>
<keyword evidence="7 8" id="KW-0472">Membrane</keyword>
<evidence type="ECO:0000256" key="7">
    <source>
        <dbReference type="ARBA" id="ARBA00023136"/>
    </source>
</evidence>
<evidence type="ECO:0008006" key="11">
    <source>
        <dbReference type="Google" id="ProtNLM"/>
    </source>
</evidence>
<name>A0AAV4L9W2_9BACL</name>
<feature type="transmembrane region" description="Helical" evidence="8">
    <location>
        <begin position="33"/>
        <end position="57"/>
    </location>
</feature>
<dbReference type="GO" id="GO:0008360">
    <property type="term" value="P:regulation of cell shape"/>
    <property type="evidence" value="ECO:0007669"/>
    <property type="project" value="UniProtKB-KW"/>
</dbReference>